<feature type="domain" description="OmpR/PhoB-type" evidence="4">
    <location>
        <begin position="1"/>
        <end position="92"/>
    </location>
</feature>
<reference evidence="5 6" key="1">
    <citation type="submission" date="2015-07" db="EMBL/GenBank/DDBJ databases">
        <title>Genome sequencing of Kibdelosporangium phytohabitans.</title>
        <authorList>
            <person name="Qin S."/>
            <person name="Xing K."/>
        </authorList>
    </citation>
    <scope>NUCLEOTIDE SEQUENCE [LARGE SCALE GENOMIC DNA]</scope>
    <source>
        <strain evidence="5 6">KLBMP1111</strain>
    </source>
</reference>
<dbReference type="InterPro" id="IPR001867">
    <property type="entry name" value="OmpR/PhoB-type_DNA-bd"/>
</dbReference>
<dbReference type="KEGG" id="kphy:AOZ06_41500"/>
<evidence type="ECO:0000256" key="1">
    <source>
        <dbReference type="ARBA" id="ARBA00023125"/>
    </source>
</evidence>
<dbReference type="GO" id="GO:0006355">
    <property type="term" value="P:regulation of DNA-templated transcription"/>
    <property type="evidence" value="ECO:0007669"/>
    <property type="project" value="InterPro"/>
</dbReference>
<name>A0A0N9I874_9PSEU</name>
<dbReference type="STRING" id="860235.AOZ06_41500"/>
<dbReference type="Pfam" id="PF13424">
    <property type="entry name" value="TPR_12"/>
    <property type="match status" value="1"/>
</dbReference>
<dbReference type="SMART" id="SM00028">
    <property type="entry name" value="TPR"/>
    <property type="match status" value="4"/>
</dbReference>
<dbReference type="InterPro" id="IPR016032">
    <property type="entry name" value="Sig_transdc_resp-reg_C-effctor"/>
</dbReference>
<dbReference type="InterPro" id="IPR036388">
    <property type="entry name" value="WH-like_DNA-bd_sf"/>
</dbReference>
<dbReference type="PROSITE" id="PS50005">
    <property type="entry name" value="TPR"/>
    <property type="match status" value="3"/>
</dbReference>
<feature type="repeat" description="TPR" evidence="2">
    <location>
        <begin position="681"/>
        <end position="714"/>
    </location>
</feature>
<dbReference type="InterPro" id="IPR011990">
    <property type="entry name" value="TPR-like_helical_dom_sf"/>
</dbReference>
<keyword evidence="6" id="KW-1185">Reference proteome</keyword>
<keyword evidence="1 3" id="KW-0238">DNA-binding</keyword>
<dbReference type="Gene3D" id="3.40.50.300">
    <property type="entry name" value="P-loop containing nucleotide triphosphate hydrolases"/>
    <property type="match status" value="1"/>
</dbReference>
<dbReference type="Gene3D" id="1.25.40.10">
    <property type="entry name" value="Tetratricopeptide repeat domain"/>
    <property type="match status" value="2"/>
</dbReference>
<sequence length="809" mass="89250">MALEFSLLGPVSAYFDGAPVAIGPAQQRTVLVALLVDAGKPVPLAELVKRVWGEQPPRRAAEVIRTHLSRLRAALPDEFSVVREHGGYVAQLAPDAVDLHRFRCLVADGDIGRALRLWRGRPFDGLESPWLDDLRTALEIERTEASLLPGPARQTTPALRQLPARPGVFSGRAKEITMLDAASKMVMITAIGGIGGVGKTWLALHWAYANLDRFPDGQLYVNLRGYDAHRPLHHTEAVRHFLDALGVDPNAIPPEPEAQAELYRSVLSTRRMLVLLDNARDSAQVVPLIPGGECTVMVTSRNQLGALVTHHGARRLALDVMTEAEAHELFVEQAGHRRAAAEPGAVTEILTWCAGLPLALGIVTARAVANSALPLAVLADELRDQVHRLDELDTGDGHVNLKAVFSWSYAALGATARRLFALIGSVPTVDVTLPAAAAVMDVEVDDVRQPMRELEAAHLVSYTEPGRYRMHDLVQLYAAEQECTGKPAAQQRLTSFYLHTAHHADRLLDPERPPVRIDPPMAQPWPLADEAAAWEWLEAEQQNIVAMQMLALREERHAAVWQLTAVLDTLRLRRGRFTEQLEGWQHALTAAERAGELLTMAKAHRNLGHLLVRLGNLQESHEHLTAGLALAEQLGDVEVQNHCHHQLVRTNSELGDNRKALEHAIRCTELVKHGSDRVFEAKNLNQVGYVHALLGEYEQARDYCSRALALAEEIDSLVAQADIQDSLGYIAYQTGDHTAAIRHYRAALDLIRRTGSQAEEPETLVALGKVHQEAGDTQAARQVWQQALELFTAQRRTVDMRHVQALLEN</sequence>
<dbReference type="EMBL" id="CP012752">
    <property type="protein sequence ID" value="ALG12486.1"/>
    <property type="molecule type" value="Genomic_DNA"/>
</dbReference>
<dbReference type="RefSeq" id="WP_054294379.1">
    <property type="nucleotide sequence ID" value="NZ_CP012752.1"/>
</dbReference>
<evidence type="ECO:0000259" key="4">
    <source>
        <dbReference type="PROSITE" id="PS51755"/>
    </source>
</evidence>
<proteinExistence type="predicted"/>
<dbReference type="PANTHER" id="PTHR47691">
    <property type="entry name" value="REGULATOR-RELATED"/>
    <property type="match status" value="1"/>
</dbReference>
<keyword evidence="2" id="KW-0802">TPR repeat</keyword>
<dbReference type="SUPFAM" id="SSF52540">
    <property type="entry name" value="P-loop containing nucleoside triphosphate hydrolases"/>
    <property type="match status" value="1"/>
</dbReference>
<dbReference type="GO" id="GO:0003677">
    <property type="term" value="F:DNA binding"/>
    <property type="evidence" value="ECO:0007669"/>
    <property type="project" value="UniProtKB-UniRule"/>
</dbReference>
<dbReference type="PANTHER" id="PTHR47691:SF3">
    <property type="entry name" value="HTH-TYPE TRANSCRIPTIONAL REGULATOR RV0890C-RELATED"/>
    <property type="match status" value="1"/>
</dbReference>
<gene>
    <name evidence="5" type="ORF">AOZ06_41500</name>
</gene>
<dbReference type="PROSITE" id="PS51755">
    <property type="entry name" value="OMPR_PHOB"/>
    <property type="match status" value="1"/>
</dbReference>
<dbReference type="SUPFAM" id="SSF48452">
    <property type="entry name" value="TPR-like"/>
    <property type="match status" value="2"/>
</dbReference>
<dbReference type="InterPro" id="IPR027417">
    <property type="entry name" value="P-loop_NTPase"/>
</dbReference>
<dbReference type="AlphaFoldDB" id="A0A0N9I874"/>
<accession>A0A0N9I874</accession>
<evidence type="ECO:0000256" key="3">
    <source>
        <dbReference type="PROSITE-ProRule" id="PRU01091"/>
    </source>
</evidence>
<dbReference type="Gene3D" id="1.10.10.10">
    <property type="entry name" value="Winged helix-like DNA-binding domain superfamily/Winged helix DNA-binding domain"/>
    <property type="match status" value="1"/>
</dbReference>
<dbReference type="GO" id="GO:0000160">
    <property type="term" value="P:phosphorelay signal transduction system"/>
    <property type="evidence" value="ECO:0007669"/>
    <property type="project" value="InterPro"/>
</dbReference>
<dbReference type="InterPro" id="IPR019734">
    <property type="entry name" value="TPR_rpt"/>
</dbReference>
<dbReference type="PRINTS" id="PR00364">
    <property type="entry name" value="DISEASERSIST"/>
</dbReference>
<feature type="repeat" description="TPR" evidence="2">
    <location>
        <begin position="721"/>
        <end position="754"/>
    </location>
</feature>
<evidence type="ECO:0000256" key="2">
    <source>
        <dbReference type="PROSITE-ProRule" id="PRU00339"/>
    </source>
</evidence>
<dbReference type="Proteomes" id="UP000063699">
    <property type="component" value="Chromosome"/>
</dbReference>
<dbReference type="GO" id="GO:0043531">
    <property type="term" value="F:ADP binding"/>
    <property type="evidence" value="ECO:0007669"/>
    <property type="project" value="InterPro"/>
</dbReference>
<feature type="DNA-binding region" description="OmpR/PhoB-type" evidence="3">
    <location>
        <begin position="1"/>
        <end position="92"/>
    </location>
</feature>
<dbReference type="SUPFAM" id="SSF46894">
    <property type="entry name" value="C-terminal effector domain of the bipartite response regulators"/>
    <property type="match status" value="1"/>
</dbReference>
<dbReference type="Pfam" id="PF00486">
    <property type="entry name" value="Trans_reg_C"/>
    <property type="match status" value="1"/>
</dbReference>
<evidence type="ECO:0000313" key="5">
    <source>
        <dbReference type="EMBL" id="ALG12486.1"/>
    </source>
</evidence>
<protein>
    <recommendedName>
        <fullName evidence="4">OmpR/PhoB-type domain-containing protein</fullName>
    </recommendedName>
</protein>
<feature type="repeat" description="TPR" evidence="2">
    <location>
        <begin position="761"/>
        <end position="794"/>
    </location>
</feature>
<organism evidence="5 6">
    <name type="scientific">Kibdelosporangium phytohabitans</name>
    <dbReference type="NCBI Taxonomy" id="860235"/>
    <lineage>
        <taxon>Bacteria</taxon>
        <taxon>Bacillati</taxon>
        <taxon>Actinomycetota</taxon>
        <taxon>Actinomycetes</taxon>
        <taxon>Pseudonocardiales</taxon>
        <taxon>Pseudonocardiaceae</taxon>
        <taxon>Kibdelosporangium</taxon>
    </lineage>
</organism>
<dbReference type="Pfam" id="PF13181">
    <property type="entry name" value="TPR_8"/>
    <property type="match status" value="1"/>
</dbReference>
<dbReference type="SMART" id="SM00862">
    <property type="entry name" value="Trans_reg_C"/>
    <property type="match status" value="1"/>
</dbReference>
<evidence type="ECO:0000313" key="6">
    <source>
        <dbReference type="Proteomes" id="UP000063699"/>
    </source>
</evidence>